<organism evidence="1 2">
    <name type="scientific">Dactylococcopsis salina (strain PCC 8305)</name>
    <name type="common">Myxobactron salinum</name>
    <dbReference type="NCBI Taxonomy" id="13035"/>
    <lineage>
        <taxon>Bacteria</taxon>
        <taxon>Bacillati</taxon>
        <taxon>Cyanobacteriota</taxon>
        <taxon>Cyanophyceae</taxon>
        <taxon>Nodosilineales</taxon>
        <taxon>Cymatolegaceae</taxon>
        <taxon>Dactylococcopsis</taxon>
    </lineage>
</organism>
<reference evidence="1" key="1">
    <citation type="submission" date="2012-04" db="EMBL/GenBank/DDBJ databases">
        <title>Finished genome of Dactylococcopsis salina PCC 8305.</title>
        <authorList>
            <consortium name="US DOE Joint Genome Institute"/>
            <person name="Gugger M."/>
            <person name="Coursin T."/>
            <person name="Rippka R."/>
            <person name="Tandeau De Marsac N."/>
            <person name="Huntemann M."/>
            <person name="Wei C.-L."/>
            <person name="Han J."/>
            <person name="Detter J.C."/>
            <person name="Han C."/>
            <person name="Tapia R."/>
            <person name="Daligault H."/>
            <person name="Chen A."/>
            <person name="Krypides N."/>
            <person name="Mavromatis K."/>
            <person name="Markowitz V."/>
            <person name="Szeto E."/>
            <person name="Ivanova N."/>
            <person name="Ovchinnikova G."/>
            <person name="Pagani I."/>
            <person name="Pati A."/>
            <person name="Goodwin L."/>
            <person name="Peters L."/>
            <person name="Pitluck S."/>
            <person name="Woyke T."/>
            <person name="Kerfeld C."/>
        </authorList>
    </citation>
    <scope>NUCLEOTIDE SEQUENCE [LARGE SCALE GENOMIC DNA]</scope>
    <source>
        <strain evidence="1">PCC 8305</strain>
    </source>
</reference>
<protein>
    <submittedName>
        <fullName evidence="1">Uncharacterized protein</fullName>
    </submittedName>
</protein>
<dbReference type="KEGG" id="dsl:Dacsa_2096"/>
<keyword evidence="2" id="KW-1185">Reference proteome</keyword>
<evidence type="ECO:0000313" key="1">
    <source>
        <dbReference type="EMBL" id="AFZ50733.1"/>
    </source>
</evidence>
<sequence length="91" mass="10096">MDARSRETLSLAIFYAGLTPELDFIQNWANLTGINPEELTNGVAALLDMTRRSGILLDREGGIFSNTILENWRYSIDDLSPPNLGGWGALR</sequence>
<accession>K9YXC2</accession>
<name>K9YXC2_DACS8</name>
<dbReference type="AlphaFoldDB" id="K9YXC2"/>
<dbReference type="Proteomes" id="UP000010482">
    <property type="component" value="Chromosome"/>
</dbReference>
<dbReference type="EMBL" id="CP003944">
    <property type="protein sequence ID" value="AFZ50733.1"/>
    <property type="molecule type" value="Genomic_DNA"/>
</dbReference>
<dbReference type="HOGENOM" id="CLU_2422025_0_0_3"/>
<evidence type="ECO:0000313" key="2">
    <source>
        <dbReference type="Proteomes" id="UP000010482"/>
    </source>
</evidence>
<gene>
    <name evidence="1" type="ORF">Dacsa_2096</name>
</gene>
<proteinExistence type="predicted"/>